<accession>A0ABV6R0W5</accession>
<keyword evidence="2" id="KW-1185">Reference proteome</keyword>
<protein>
    <submittedName>
        <fullName evidence="1">Uncharacterized protein</fullName>
    </submittedName>
</protein>
<name>A0ABV6R0W5_9CAUL</name>
<proteinExistence type="predicted"/>
<dbReference type="EMBL" id="JBHLSW010000003">
    <property type="protein sequence ID" value="MFC0633257.1"/>
    <property type="molecule type" value="Genomic_DNA"/>
</dbReference>
<comment type="caution">
    <text evidence="1">The sequence shown here is derived from an EMBL/GenBank/DDBJ whole genome shotgun (WGS) entry which is preliminary data.</text>
</comment>
<evidence type="ECO:0000313" key="1">
    <source>
        <dbReference type="EMBL" id="MFC0633257.1"/>
    </source>
</evidence>
<organism evidence="1 2">
    <name type="scientific">Brevundimonas balnearis</name>
    <dbReference type="NCBI Taxonomy" id="1572858"/>
    <lineage>
        <taxon>Bacteria</taxon>
        <taxon>Pseudomonadati</taxon>
        <taxon>Pseudomonadota</taxon>
        <taxon>Alphaproteobacteria</taxon>
        <taxon>Caulobacterales</taxon>
        <taxon>Caulobacteraceae</taxon>
        <taxon>Brevundimonas</taxon>
    </lineage>
</organism>
<dbReference type="Proteomes" id="UP001589906">
    <property type="component" value="Unassembled WGS sequence"/>
</dbReference>
<sequence>MAREISPVIEARSLADHCVGLAISLADAERCGYGVYADAARHEIGNIKRCLGRIEAAVAKMPTLQKGGA</sequence>
<dbReference type="RefSeq" id="WP_376834940.1">
    <property type="nucleotide sequence ID" value="NZ_JBHLSW010000003.1"/>
</dbReference>
<evidence type="ECO:0000313" key="2">
    <source>
        <dbReference type="Proteomes" id="UP001589906"/>
    </source>
</evidence>
<gene>
    <name evidence="1" type="ORF">ACFFGE_05110</name>
</gene>
<reference evidence="1 2" key="1">
    <citation type="submission" date="2024-09" db="EMBL/GenBank/DDBJ databases">
        <authorList>
            <person name="Sun Q."/>
            <person name="Mori K."/>
        </authorList>
    </citation>
    <scope>NUCLEOTIDE SEQUENCE [LARGE SCALE GENOMIC DNA]</scope>
    <source>
        <strain evidence="1 2">NCAIM B.02621</strain>
    </source>
</reference>